<comment type="subcellular location">
    <subcellularLocation>
        <location evidence="1">Cell membrane</location>
        <topology evidence="1">Multi-pass membrane protein</topology>
    </subcellularLocation>
</comment>
<evidence type="ECO:0000256" key="1">
    <source>
        <dbReference type="ARBA" id="ARBA00004651"/>
    </source>
</evidence>
<feature type="transmembrane region" description="Helical" evidence="8">
    <location>
        <begin position="107"/>
        <end position="131"/>
    </location>
</feature>
<evidence type="ECO:0000313" key="11">
    <source>
        <dbReference type="Proteomes" id="UP000034048"/>
    </source>
</evidence>
<reference evidence="10 11" key="1">
    <citation type="journal article" date="2015" name="Nature">
        <title>rRNA introns, odd ribosomes, and small enigmatic genomes across a large radiation of phyla.</title>
        <authorList>
            <person name="Brown C.T."/>
            <person name="Hug L.A."/>
            <person name="Thomas B.C."/>
            <person name="Sharon I."/>
            <person name="Castelle C.J."/>
            <person name="Singh A."/>
            <person name="Wilkins M.J."/>
            <person name="Williams K.H."/>
            <person name="Banfield J.F."/>
        </authorList>
    </citation>
    <scope>NUCLEOTIDE SEQUENCE [LARGE SCALE GENOMIC DNA]</scope>
</reference>
<feature type="transmembrane region" description="Helical" evidence="8">
    <location>
        <begin position="162"/>
        <end position="179"/>
    </location>
</feature>
<gene>
    <name evidence="10" type="ORF">UT42_C0020G0002</name>
</gene>
<name>A0A0G0NF09_9BACT</name>
<accession>A0A0G0NF09</accession>
<dbReference type="InterPro" id="IPR038731">
    <property type="entry name" value="RgtA/B/C-like"/>
</dbReference>
<evidence type="ECO:0000256" key="7">
    <source>
        <dbReference type="ARBA" id="ARBA00023136"/>
    </source>
</evidence>
<evidence type="ECO:0000256" key="2">
    <source>
        <dbReference type="ARBA" id="ARBA00022475"/>
    </source>
</evidence>
<dbReference type="GO" id="GO:0009103">
    <property type="term" value="P:lipopolysaccharide biosynthetic process"/>
    <property type="evidence" value="ECO:0007669"/>
    <property type="project" value="UniProtKB-ARBA"/>
</dbReference>
<keyword evidence="7 8" id="KW-0472">Membrane</keyword>
<sequence length="555" mass="64283">MKQYKNKIIIGLLGLLLLVYLWPILTITWPQMRANNGHYIDSWPDSMSNFLFVDQFIKHGTFTYDEPLNQALDNIVHPRSVNIHNDQMVPMGFLGLLFVYGPLGRVLTTYGVLILSGLLAVLAVYCFYLIVSRLFNQRIGWLAAILLATLPSWLYYAQLPMLPNVLFLSLIIFAVHFSLQITSQRSAPAWLSGLLCGLAIVSRPIEFVWLGALIVIPALFYWSEIKWPQILRFVLALLLPASLLLLANQLLYGNPFYLGYFNLALPDPSTIWQRLPTAFLIDAAQGLIAYIKLIVAPFGLSWTAIGQSFNDYFIKLLWPYFSLFVVGCLWFVVKWTTGRQPFKFWPKQQLVYWLVTILVGLWLVIYYGSWQFDDKLMLKLNTIGISYVRYWLPLSVLLLPGIAYLLDSLANLLKKNWQRYLLLVLVLLPLIFFSVRLAYFAKGDGLLDQRTVINDYYQQFAVIKGLVEPQAVIINDREDKILFPYYSVIMFNGDYSIFEPLKKINAERPLYYLSRINPDMYQQVKLRLQNLGWQMEPSYVVDKDYTLYRLELISN</sequence>
<feature type="domain" description="Glycosyltransferase RgtA/B/C/D-like" evidence="9">
    <location>
        <begin position="111"/>
        <end position="238"/>
    </location>
</feature>
<feature type="transmembrane region" description="Helical" evidence="8">
    <location>
        <begin position="138"/>
        <end position="156"/>
    </location>
</feature>
<evidence type="ECO:0000256" key="4">
    <source>
        <dbReference type="ARBA" id="ARBA00022679"/>
    </source>
</evidence>
<comment type="caution">
    <text evidence="10">The sequence shown here is derived from an EMBL/GenBank/DDBJ whole genome shotgun (WGS) entry which is preliminary data.</text>
</comment>
<keyword evidence="3" id="KW-0328">Glycosyltransferase</keyword>
<feature type="transmembrane region" description="Helical" evidence="8">
    <location>
        <begin position="317"/>
        <end position="338"/>
    </location>
</feature>
<dbReference type="AlphaFoldDB" id="A0A0G0NF09"/>
<evidence type="ECO:0000256" key="3">
    <source>
        <dbReference type="ARBA" id="ARBA00022676"/>
    </source>
</evidence>
<keyword evidence="2" id="KW-1003">Cell membrane</keyword>
<feature type="transmembrane region" description="Helical" evidence="8">
    <location>
        <begin position="207"/>
        <end position="223"/>
    </location>
</feature>
<feature type="transmembrane region" description="Helical" evidence="8">
    <location>
        <begin position="230"/>
        <end position="251"/>
    </location>
</feature>
<proteinExistence type="predicted"/>
<feature type="transmembrane region" description="Helical" evidence="8">
    <location>
        <begin position="420"/>
        <end position="441"/>
    </location>
</feature>
<keyword evidence="4" id="KW-0808">Transferase</keyword>
<protein>
    <recommendedName>
        <fullName evidence="9">Glycosyltransferase RgtA/B/C/D-like domain-containing protein</fullName>
    </recommendedName>
</protein>
<organism evidence="10 11">
    <name type="scientific">Candidatus Falkowbacteria bacterium GW2011_GWA2_39_24</name>
    <dbReference type="NCBI Taxonomy" id="1618634"/>
    <lineage>
        <taxon>Bacteria</taxon>
        <taxon>Candidatus Falkowiibacteriota</taxon>
    </lineage>
</organism>
<evidence type="ECO:0000256" key="6">
    <source>
        <dbReference type="ARBA" id="ARBA00022989"/>
    </source>
</evidence>
<dbReference type="InterPro" id="IPR050297">
    <property type="entry name" value="LipidA_mod_glycosyltrf_83"/>
</dbReference>
<feature type="transmembrane region" description="Helical" evidence="8">
    <location>
        <begin position="287"/>
        <end position="305"/>
    </location>
</feature>
<dbReference type="Proteomes" id="UP000034048">
    <property type="component" value="Unassembled WGS sequence"/>
</dbReference>
<dbReference type="GO" id="GO:0005886">
    <property type="term" value="C:plasma membrane"/>
    <property type="evidence" value="ECO:0007669"/>
    <property type="project" value="UniProtKB-SubCell"/>
</dbReference>
<keyword evidence="6 8" id="KW-1133">Transmembrane helix</keyword>
<dbReference type="EMBL" id="LBWS01000020">
    <property type="protein sequence ID" value="KKR14714.1"/>
    <property type="molecule type" value="Genomic_DNA"/>
</dbReference>
<evidence type="ECO:0000256" key="5">
    <source>
        <dbReference type="ARBA" id="ARBA00022692"/>
    </source>
</evidence>
<keyword evidence="5 8" id="KW-0812">Transmembrane</keyword>
<dbReference type="PANTHER" id="PTHR33908">
    <property type="entry name" value="MANNOSYLTRANSFERASE YKCB-RELATED"/>
    <property type="match status" value="1"/>
</dbReference>
<evidence type="ECO:0000256" key="8">
    <source>
        <dbReference type="SAM" id="Phobius"/>
    </source>
</evidence>
<dbReference type="PANTHER" id="PTHR33908:SF11">
    <property type="entry name" value="MEMBRANE PROTEIN"/>
    <property type="match status" value="1"/>
</dbReference>
<feature type="transmembrane region" description="Helical" evidence="8">
    <location>
        <begin position="9"/>
        <end position="29"/>
    </location>
</feature>
<feature type="transmembrane region" description="Helical" evidence="8">
    <location>
        <begin position="350"/>
        <end position="370"/>
    </location>
</feature>
<evidence type="ECO:0000313" key="10">
    <source>
        <dbReference type="EMBL" id="KKR14714.1"/>
    </source>
</evidence>
<dbReference type="Pfam" id="PF13231">
    <property type="entry name" value="PMT_2"/>
    <property type="match status" value="1"/>
</dbReference>
<feature type="transmembrane region" description="Helical" evidence="8">
    <location>
        <begin position="390"/>
        <end position="413"/>
    </location>
</feature>
<evidence type="ECO:0000259" key="9">
    <source>
        <dbReference type="Pfam" id="PF13231"/>
    </source>
</evidence>
<dbReference type="GO" id="GO:0016763">
    <property type="term" value="F:pentosyltransferase activity"/>
    <property type="evidence" value="ECO:0007669"/>
    <property type="project" value="TreeGrafter"/>
</dbReference>